<evidence type="ECO:0000256" key="1">
    <source>
        <dbReference type="SAM" id="Phobius"/>
    </source>
</evidence>
<organism evidence="2 3">
    <name type="scientific">bacterium (Candidatus Gribaldobacteria) CG10_big_fil_rev_8_21_14_0_10_41_12</name>
    <dbReference type="NCBI Taxonomy" id="2014277"/>
    <lineage>
        <taxon>Bacteria</taxon>
        <taxon>Candidatus Gribaldobacteria</taxon>
    </lineage>
</organism>
<accession>A0A2H0UXW1</accession>
<protein>
    <submittedName>
        <fullName evidence="2">Uncharacterized protein</fullName>
    </submittedName>
</protein>
<proteinExistence type="predicted"/>
<dbReference type="Proteomes" id="UP000228906">
    <property type="component" value="Unassembled WGS sequence"/>
</dbReference>
<keyword evidence="1" id="KW-0812">Transmembrane</keyword>
<keyword evidence="1" id="KW-0472">Membrane</keyword>
<gene>
    <name evidence="2" type="ORF">COU03_01005</name>
</gene>
<comment type="caution">
    <text evidence="2">The sequence shown here is derived from an EMBL/GenBank/DDBJ whole genome shotgun (WGS) entry which is preliminary data.</text>
</comment>
<dbReference type="EMBL" id="PFAV01000019">
    <property type="protein sequence ID" value="PIR91684.1"/>
    <property type="molecule type" value="Genomic_DNA"/>
</dbReference>
<keyword evidence="1" id="KW-1133">Transmembrane helix</keyword>
<feature type="transmembrane region" description="Helical" evidence="1">
    <location>
        <begin position="35"/>
        <end position="57"/>
    </location>
</feature>
<dbReference type="AlphaFoldDB" id="A0A2H0UXW1"/>
<evidence type="ECO:0000313" key="2">
    <source>
        <dbReference type="EMBL" id="PIR91684.1"/>
    </source>
</evidence>
<name>A0A2H0UXW1_9BACT</name>
<reference evidence="3" key="1">
    <citation type="submission" date="2017-09" db="EMBL/GenBank/DDBJ databases">
        <title>Depth-based differentiation of microbial function through sediment-hosted aquifers and enrichment of novel symbionts in the deep terrestrial subsurface.</title>
        <authorList>
            <person name="Probst A.J."/>
            <person name="Ladd B."/>
            <person name="Jarett J.K."/>
            <person name="Geller-Mcgrath D.E."/>
            <person name="Sieber C.M.K."/>
            <person name="Emerson J.B."/>
            <person name="Anantharaman K."/>
            <person name="Thomas B.C."/>
            <person name="Malmstrom R."/>
            <person name="Stieglmeier M."/>
            <person name="Klingl A."/>
            <person name="Woyke T."/>
            <person name="Ryan C.M."/>
            <person name="Banfield J.F."/>
        </authorList>
    </citation>
    <scope>NUCLEOTIDE SEQUENCE [LARGE SCALE GENOMIC DNA]</scope>
</reference>
<evidence type="ECO:0000313" key="3">
    <source>
        <dbReference type="Proteomes" id="UP000228906"/>
    </source>
</evidence>
<sequence length="186" mass="21398">MVPDFLNTTELNAVGGGVKNVLRILLSSDLQRQLWPLQIIFVILAIFFIWMTVYYSIRTTYWNNKFLDNVKNFLFPKFFEQKSQIRRWQKIQDGLEKNHQDQWKLSLIDGAAFMDESLKNAGFGGVNLEERLQKVTEEDLSNLAALKNAQKVCSDVVHDPNYHLTKSMAKDVIDQFGQALGELGVL</sequence>